<name>A0A8E2EAP2_9PEZI</name>
<keyword evidence="1" id="KW-0812">Transmembrane</keyword>
<keyword evidence="1" id="KW-0472">Membrane</keyword>
<proteinExistence type="predicted"/>
<feature type="transmembrane region" description="Helical" evidence="1">
    <location>
        <begin position="60"/>
        <end position="79"/>
    </location>
</feature>
<evidence type="ECO:0000313" key="3">
    <source>
        <dbReference type="Proteomes" id="UP000250266"/>
    </source>
</evidence>
<dbReference type="InterPro" id="IPR029058">
    <property type="entry name" value="AB_hydrolase_fold"/>
</dbReference>
<dbReference type="OrthoDB" id="202545at2759"/>
<reference evidence="2 3" key="1">
    <citation type="journal article" date="2016" name="Nat. Commun.">
        <title>Ectomycorrhizal ecology is imprinted in the genome of the dominant symbiotic fungus Cenococcum geophilum.</title>
        <authorList>
            <consortium name="DOE Joint Genome Institute"/>
            <person name="Peter M."/>
            <person name="Kohler A."/>
            <person name="Ohm R.A."/>
            <person name="Kuo A."/>
            <person name="Krutzmann J."/>
            <person name="Morin E."/>
            <person name="Arend M."/>
            <person name="Barry K.W."/>
            <person name="Binder M."/>
            <person name="Choi C."/>
            <person name="Clum A."/>
            <person name="Copeland A."/>
            <person name="Grisel N."/>
            <person name="Haridas S."/>
            <person name="Kipfer T."/>
            <person name="LaButti K."/>
            <person name="Lindquist E."/>
            <person name="Lipzen A."/>
            <person name="Maire R."/>
            <person name="Meier B."/>
            <person name="Mihaltcheva S."/>
            <person name="Molinier V."/>
            <person name="Murat C."/>
            <person name="Poggeler S."/>
            <person name="Quandt C.A."/>
            <person name="Sperisen C."/>
            <person name="Tritt A."/>
            <person name="Tisserant E."/>
            <person name="Crous P.W."/>
            <person name="Henrissat B."/>
            <person name="Nehls U."/>
            <person name="Egli S."/>
            <person name="Spatafora J.W."/>
            <person name="Grigoriev I.V."/>
            <person name="Martin F.M."/>
        </authorList>
    </citation>
    <scope>NUCLEOTIDE SEQUENCE [LARGE SCALE GENOMIC DNA]</scope>
    <source>
        <strain evidence="2 3">CBS 459.81</strain>
    </source>
</reference>
<keyword evidence="3" id="KW-1185">Reference proteome</keyword>
<feature type="transmembrane region" description="Helical" evidence="1">
    <location>
        <begin position="91"/>
        <end position="112"/>
    </location>
</feature>
<sequence>MSVTFTPSQVGGPSAVPLPYTGPPGQLCVYDLKLIFKYRSRILGVILPWNKWLSGELDELYPSIPNLVCMGLHLFLFLWQSFFLISIPFCLILPLGWVIIYMAAVFLINAGVSRILNGPGDSLDSKADIGSDVKHEEERWIFLNGVAVGRHWLQCNIDRLALTFRRPVLGVHNRTNGFIFDLIQCMIERNFCYPTEDVRTSYVQIKSALLDDKYKKVVLILHSQGGIEGSLILDWLLDEVPQDLLQQLEIYTFGSAANHFNNPHRSYSSMQAAKASRHSAPEGKAIRYIEHYADSGDFVARWGVLSFNTLNNRYMGRVFTRPGSGHLLNQHYMNTMFPLGPDKRVLKTNDFMEMEANISNDAILDEPREGILSSLRSSGAGADEDVAIVEDINSPISLVTVAKSGSLFASDRVQHPPKVKDLSRLWLYRNGGSPPN</sequence>
<dbReference type="SUPFAM" id="SSF53474">
    <property type="entry name" value="alpha/beta-Hydrolases"/>
    <property type="match status" value="1"/>
</dbReference>
<evidence type="ECO:0000313" key="2">
    <source>
        <dbReference type="EMBL" id="OCK80530.1"/>
    </source>
</evidence>
<accession>A0A8E2EAP2</accession>
<dbReference type="Proteomes" id="UP000250266">
    <property type="component" value="Unassembled WGS sequence"/>
</dbReference>
<organism evidence="2 3">
    <name type="scientific">Lepidopterella palustris CBS 459.81</name>
    <dbReference type="NCBI Taxonomy" id="1314670"/>
    <lineage>
        <taxon>Eukaryota</taxon>
        <taxon>Fungi</taxon>
        <taxon>Dikarya</taxon>
        <taxon>Ascomycota</taxon>
        <taxon>Pezizomycotina</taxon>
        <taxon>Dothideomycetes</taxon>
        <taxon>Pleosporomycetidae</taxon>
        <taxon>Mytilinidiales</taxon>
        <taxon>Argynnaceae</taxon>
        <taxon>Lepidopterella</taxon>
    </lineage>
</organism>
<gene>
    <name evidence="2" type="ORF">K432DRAFT_382140</name>
</gene>
<dbReference type="PANTHER" id="PTHR42044:SF2">
    <property type="entry name" value="DUF676 DOMAIN-CONTAINING PROTEIN"/>
    <property type="match status" value="1"/>
</dbReference>
<protein>
    <recommendedName>
        <fullName evidence="4">Alpha/beta-hydrolase</fullName>
    </recommendedName>
</protein>
<dbReference type="PANTHER" id="PTHR42044">
    <property type="entry name" value="DUF676 DOMAIN-CONTAINING PROTEIN-RELATED"/>
    <property type="match status" value="1"/>
</dbReference>
<keyword evidence="1" id="KW-1133">Transmembrane helix</keyword>
<dbReference type="AlphaFoldDB" id="A0A8E2EAP2"/>
<evidence type="ECO:0008006" key="4">
    <source>
        <dbReference type="Google" id="ProtNLM"/>
    </source>
</evidence>
<evidence type="ECO:0000256" key="1">
    <source>
        <dbReference type="SAM" id="Phobius"/>
    </source>
</evidence>
<dbReference type="EMBL" id="KV744956">
    <property type="protein sequence ID" value="OCK80530.1"/>
    <property type="molecule type" value="Genomic_DNA"/>
</dbReference>